<dbReference type="InterPro" id="IPR007344">
    <property type="entry name" value="GrpB/CoaE"/>
</dbReference>
<dbReference type="Proteomes" id="UP000823863">
    <property type="component" value="Unassembled WGS sequence"/>
</dbReference>
<dbReference type="SUPFAM" id="SSF81301">
    <property type="entry name" value="Nucleotidyltransferase"/>
    <property type="match status" value="1"/>
</dbReference>
<proteinExistence type="predicted"/>
<dbReference type="EMBL" id="DWWB01000085">
    <property type="protein sequence ID" value="HJC67837.1"/>
    <property type="molecule type" value="Genomic_DNA"/>
</dbReference>
<dbReference type="Pfam" id="PF04229">
    <property type="entry name" value="GrpB"/>
    <property type="match status" value="1"/>
</dbReference>
<dbReference type="PANTHER" id="PTHR34822">
    <property type="entry name" value="GRPB DOMAIN PROTEIN (AFU_ORTHOLOGUE AFUA_1G01530)"/>
    <property type="match status" value="1"/>
</dbReference>
<comment type="caution">
    <text evidence="1">The sequence shown here is derived from an EMBL/GenBank/DDBJ whole genome shotgun (WGS) entry which is preliminary data.</text>
</comment>
<name>A0A9D2PV60_9FIRM</name>
<sequence length="180" mass="21155">MKELGVKRGTVKLIAHQDEWHKEADRTIKELKHLFGNTAIDIQHIGSTAIPSIHAKPIIDIAVGVCDLNDIKPYVELLRENGFIFHGEDVPEQILFVKDDFEKDLRTHHIHVVKWNSDGWNNYINFRDYLNVFPHKAMIYDDLKQKLSVQFSEERRRYTEGKQQLIGNLLEEARLWRSKQ</sequence>
<accession>A0A9D2PV60</accession>
<protein>
    <submittedName>
        <fullName evidence="1">GrpB family protein</fullName>
    </submittedName>
</protein>
<dbReference type="InterPro" id="IPR043519">
    <property type="entry name" value="NT_sf"/>
</dbReference>
<reference evidence="1" key="1">
    <citation type="journal article" date="2021" name="PeerJ">
        <title>Extensive microbial diversity within the chicken gut microbiome revealed by metagenomics and culture.</title>
        <authorList>
            <person name="Gilroy R."/>
            <person name="Ravi A."/>
            <person name="Getino M."/>
            <person name="Pursley I."/>
            <person name="Horton D.L."/>
            <person name="Alikhan N.F."/>
            <person name="Baker D."/>
            <person name="Gharbi K."/>
            <person name="Hall N."/>
            <person name="Watson M."/>
            <person name="Adriaenssens E.M."/>
            <person name="Foster-Nyarko E."/>
            <person name="Jarju S."/>
            <person name="Secka A."/>
            <person name="Antonio M."/>
            <person name="Oren A."/>
            <person name="Chaudhuri R.R."/>
            <person name="La Ragione R."/>
            <person name="Hildebrand F."/>
            <person name="Pallen M.J."/>
        </authorList>
    </citation>
    <scope>NUCLEOTIDE SEQUENCE</scope>
    <source>
        <strain evidence="1">CHK198-12963</strain>
    </source>
</reference>
<gene>
    <name evidence="1" type="ORF">H9931_14185</name>
</gene>
<evidence type="ECO:0000313" key="2">
    <source>
        <dbReference type="Proteomes" id="UP000823863"/>
    </source>
</evidence>
<reference evidence="1" key="2">
    <citation type="submission" date="2021-04" db="EMBL/GenBank/DDBJ databases">
        <authorList>
            <person name="Gilroy R."/>
        </authorList>
    </citation>
    <scope>NUCLEOTIDE SEQUENCE</scope>
    <source>
        <strain evidence="1">CHK198-12963</strain>
    </source>
</reference>
<dbReference type="Gene3D" id="3.30.460.10">
    <property type="entry name" value="Beta Polymerase, domain 2"/>
    <property type="match status" value="1"/>
</dbReference>
<dbReference type="AlphaFoldDB" id="A0A9D2PV60"/>
<organism evidence="1 2">
    <name type="scientific">Candidatus Enterocloster excrementigallinarum</name>
    <dbReference type="NCBI Taxonomy" id="2838558"/>
    <lineage>
        <taxon>Bacteria</taxon>
        <taxon>Bacillati</taxon>
        <taxon>Bacillota</taxon>
        <taxon>Clostridia</taxon>
        <taxon>Lachnospirales</taxon>
        <taxon>Lachnospiraceae</taxon>
        <taxon>Enterocloster</taxon>
    </lineage>
</organism>
<evidence type="ECO:0000313" key="1">
    <source>
        <dbReference type="EMBL" id="HJC67837.1"/>
    </source>
</evidence>
<dbReference type="PANTHER" id="PTHR34822:SF1">
    <property type="entry name" value="GRPB FAMILY PROTEIN"/>
    <property type="match status" value="1"/>
</dbReference>